<evidence type="ECO:0000313" key="14">
    <source>
        <dbReference type="EMBL" id="KAB1258647.1"/>
    </source>
</evidence>
<dbReference type="Pfam" id="PF00780">
    <property type="entry name" value="CNH"/>
    <property type="match status" value="2"/>
</dbReference>
<dbReference type="Gene3D" id="1.20.5.340">
    <property type="match status" value="1"/>
</dbReference>
<dbReference type="GO" id="GO:0005737">
    <property type="term" value="C:cytoplasm"/>
    <property type="evidence" value="ECO:0007669"/>
    <property type="project" value="UniProtKB-SubCell"/>
</dbReference>
<dbReference type="GO" id="GO:0042641">
    <property type="term" value="C:actomyosin"/>
    <property type="evidence" value="ECO:0007669"/>
    <property type="project" value="TreeGrafter"/>
</dbReference>
<keyword evidence="15" id="KW-1185">Reference proteome</keyword>
<evidence type="ECO:0000256" key="5">
    <source>
        <dbReference type="ARBA" id="ARBA00022553"/>
    </source>
</evidence>
<dbReference type="STRING" id="9838.ENSCDRP00005009895"/>
<dbReference type="InterPro" id="IPR050839">
    <property type="entry name" value="Rho-assoc_Ser/Thr_Kinase"/>
</dbReference>
<dbReference type="GO" id="GO:0046872">
    <property type="term" value="F:metal ion binding"/>
    <property type="evidence" value="ECO:0007669"/>
    <property type="project" value="UniProtKB-KW"/>
</dbReference>
<evidence type="ECO:0000256" key="1">
    <source>
        <dbReference type="ARBA" id="ARBA00001946"/>
    </source>
</evidence>
<accession>A0A5N4CIG8</accession>
<comment type="catalytic activity">
    <reaction evidence="9">
        <text>L-threonyl-[protein] + ATP = O-phospho-L-threonyl-[protein] + ADP + H(+)</text>
        <dbReference type="Rhea" id="RHEA:46608"/>
        <dbReference type="Rhea" id="RHEA-COMP:11060"/>
        <dbReference type="Rhea" id="RHEA-COMP:11605"/>
        <dbReference type="ChEBI" id="CHEBI:15378"/>
        <dbReference type="ChEBI" id="CHEBI:30013"/>
        <dbReference type="ChEBI" id="CHEBI:30616"/>
        <dbReference type="ChEBI" id="CHEBI:61977"/>
        <dbReference type="ChEBI" id="CHEBI:456216"/>
        <dbReference type="EC" id="2.7.11.1"/>
    </reaction>
</comment>
<feature type="coiled-coil region" evidence="11">
    <location>
        <begin position="136"/>
        <end position="198"/>
    </location>
</feature>
<keyword evidence="6" id="KW-0479">Metal-binding</keyword>
<dbReference type="FunFam" id="1.20.5.340:FF:000010">
    <property type="entry name" value="Non-specific serine/threonine protein kinase"/>
    <property type="match status" value="1"/>
</dbReference>
<dbReference type="Pfam" id="PF08826">
    <property type="entry name" value="DMPK_coil"/>
    <property type="match status" value="1"/>
</dbReference>
<keyword evidence="7 14" id="KW-0808">Transferase</keyword>
<comment type="caution">
    <text evidence="14">The sequence shown here is derived from an EMBL/GenBank/DDBJ whole genome shotgun (WGS) entry which is preliminary data.</text>
</comment>
<protein>
    <submittedName>
        <fullName evidence="14">Serine/threonine-protein kinase MRCK alpha</fullName>
    </submittedName>
</protein>
<evidence type="ECO:0000256" key="8">
    <source>
        <dbReference type="ARBA" id="ARBA00023054"/>
    </source>
</evidence>
<dbReference type="EMBL" id="JWIN03000023">
    <property type="protein sequence ID" value="KAB1258647.1"/>
    <property type="molecule type" value="Genomic_DNA"/>
</dbReference>
<dbReference type="SMART" id="SM00036">
    <property type="entry name" value="CNH"/>
    <property type="match status" value="1"/>
</dbReference>
<comment type="subcellular location">
    <subcellularLocation>
        <location evidence="2">Cytoplasm</location>
    </subcellularLocation>
</comment>
<dbReference type="GO" id="GO:0005524">
    <property type="term" value="F:ATP binding"/>
    <property type="evidence" value="ECO:0007669"/>
    <property type="project" value="InterPro"/>
</dbReference>
<dbReference type="InterPro" id="IPR001180">
    <property type="entry name" value="CNH_dom"/>
</dbReference>
<evidence type="ECO:0000259" key="12">
    <source>
        <dbReference type="PROSITE" id="PS50108"/>
    </source>
</evidence>
<proteinExistence type="predicted"/>
<evidence type="ECO:0000256" key="6">
    <source>
        <dbReference type="ARBA" id="ARBA00022723"/>
    </source>
</evidence>
<keyword evidence="3" id="KW-0963">Cytoplasm</keyword>
<name>A0A5N4CIG8_CAMDR</name>
<dbReference type="SUPFAM" id="SSF57889">
    <property type="entry name" value="Cysteine-rich domain"/>
    <property type="match status" value="1"/>
</dbReference>
<dbReference type="PANTHER" id="PTHR22988:SF31">
    <property type="entry name" value="SERINE_THREONINE-PROTEIN KINASE MRCK ALPHA"/>
    <property type="match status" value="1"/>
</dbReference>
<comment type="catalytic activity">
    <reaction evidence="10">
        <text>L-seryl-[protein] + ATP = O-phospho-L-seryl-[protein] + ADP + H(+)</text>
        <dbReference type="Rhea" id="RHEA:17989"/>
        <dbReference type="Rhea" id="RHEA-COMP:9863"/>
        <dbReference type="Rhea" id="RHEA-COMP:11604"/>
        <dbReference type="ChEBI" id="CHEBI:15378"/>
        <dbReference type="ChEBI" id="CHEBI:29999"/>
        <dbReference type="ChEBI" id="CHEBI:30616"/>
        <dbReference type="ChEBI" id="CHEBI:83421"/>
        <dbReference type="ChEBI" id="CHEBI:456216"/>
        <dbReference type="EC" id="2.7.11.1"/>
    </reaction>
</comment>
<dbReference type="InterPro" id="IPR000095">
    <property type="entry name" value="CRIB_dom"/>
</dbReference>
<evidence type="ECO:0000256" key="11">
    <source>
        <dbReference type="SAM" id="Coils"/>
    </source>
</evidence>
<evidence type="ECO:0000256" key="9">
    <source>
        <dbReference type="ARBA" id="ARBA00047899"/>
    </source>
</evidence>
<dbReference type="GO" id="GO:0004674">
    <property type="term" value="F:protein serine/threonine kinase activity"/>
    <property type="evidence" value="ECO:0007669"/>
    <property type="project" value="UniProtKB-KW"/>
</dbReference>
<dbReference type="PROSITE" id="PS50108">
    <property type="entry name" value="CRIB"/>
    <property type="match status" value="1"/>
</dbReference>
<dbReference type="PANTHER" id="PTHR22988">
    <property type="entry name" value="MYOTONIC DYSTROPHY S/T KINASE-RELATED"/>
    <property type="match status" value="1"/>
</dbReference>
<dbReference type="SUPFAM" id="SSF69322">
    <property type="entry name" value="Tricorn protease domain 2"/>
    <property type="match status" value="1"/>
</dbReference>
<dbReference type="FunFam" id="2.30.29.30:FF:000032">
    <property type="entry name" value="Non-specific serine/threonine protein kinase"/>
    <property type="match status" value="1"/>
</dbReference>
<dbReference type="AlphaFoldDB" id="A0A5N4CIG8"/>
<evidence type="ECO:0000256" key="4">
    <source>
        <dbReference type="ARBA" id="ARBA00022527"/>
    </source>
</evidence>
<feature type="domain" description="CNH" evidence="13">
    <location>
        <begin position="350"/>
        <end position="648"/>
    </location>
</feature>
<reference evidence="14 15" key="1">
    <citation type="journal article" date="2019" name="Mol. Ecol. Resour.">
        <title>Improving Illumina assemblies with Hi-C and long reads: an example with the North African dromedary.</title>
        <authorList>
            <person name="Elbers J.P."/>
            <person name="Rogers M.F."/>
            <person name="Perelman P.L."/>
            <person name="Proskuryakova A.A."/>
            <person name="Serdyukova N.A."/>
            <person name="Johnson W.E."/>
            <person name="Horin P."/>
            <person name="Corander J."/>
            <person name="Murphy D."/>
            <person name="Burger P.A."/>
        </authorList>
    </citation>
    <scope>NUCLEOTIDE SEQUENCE [LARGE SCALE GENOMIC DNA]</scope>
    <source>
        <strain evidence="14">Drom800</strain>
        <tissue evidence="14">Blood</tissue>
    </source>
</reference>
<feature type="non-terminal residue" evidence="14">
    <location>
        <position position="1"/>
    </location>
</feature>
<dbReference type="Proteomes" id="UP000299084">
    <property type="component" value="Unassembled WGS sequence"/>
</dbReference>
<evidence type="ECO:0000259" key="13">
    <source>
        <dbReference type="PROSITE" id="PS50219"/>
    </source>
</evidence>
<evidence type="ECO:0000256" key="10">
    <source>
        <dbReference type="ARBA" id="ARBA00048679"/>
    </source>
</evidence>
<dbReference type="Gene3D" id="3.30.60.20">
    <property type="match status" value="1"/>
</dbReference>
<evidence type="ECO:0000256" key="7">
    <source>
        <dbReference type="ARBA" id="ARBA00022777"/>
    </source>
</evidence>
<sequence>QSEREEFENEFKQQYEREKVLLTEENKKLTSELDKLTALYENLSTRNQQLEEEVKDLADKKESVAHWEAQITEIIQWVSDEKDARGYLQALASKMTEELEALRNSSLGTRATDMPWKMRRFAKLDMSARLELQSALDAEIRAKQAIQEELNKVKASNIITECKLKDSEKKNLELLSEIEQLIKDTEELRSEKENILATGVVHRDSCYGNPLNKQCVCFYQFVLQRKTHQFFVKSFTTPTKCHQCTSLMVGLIRQGCSCEGKNKMIPKPAGVKKGWQRALAVVCDFKLFLYDIAEGKASQPSVVVSQVIDMRDEEFSVSSVLASDVIHASRKDIPCIFRVTASQLSASNNKCSILMLADSENERNHERIALGNEEGLFVVHVTKDEIIRVGDNKKIHQIELIPNDQLVAVISGRNRHVRLFPMSALDGRETDFYKLAETKGCQTITSGKVRHGALTCLCVAMKRQVLCYELFQSKTRHRKFKEIQVPYNVQWMAIFSEQLCVGFQSGFLRYPLNGEGSPYSMLHSNDHTLSFITHQPMDAICAVEISSKEYLLCFNSIGIYTDCQGRRSRQQELMWPANPSSCCKILLLLALKVISRLFSPCGLPGYNAPYLSVYSENAVDIFDVNSMEWIQTLPLKKVRPLNSEGSLNLLGLETIRLIYFKNKMAEGDELVVPETSDNSRKQMVRNINNKRRYSFRVPEEERMQQRREMLRDPEMRNKLISNPTNFNHIAHMGPGDGIQILKDLPMVREMKSECEYKWG</sequence>
<feature type="domain" description="CRIB" evidence="12">
    <location>
        <begin position="720"/>
        <end position="733"/>
    </location>
</feature>
<dbReference type="GO" id="GO:0031032">
    <property type="term" value="P:actomyosin structure organization"/>
    <property type="evidence" value="ECO:0007669"/>
    <property type="project" value="TreeGrafter"/>
</dbReference>
<evidence type="ECO:0000313" key="15">
    <source>
        <dbReference type="Proteomes" id="UP000299084"/>
    </source>
</evidence>
<keyword evidence="4" id="KW-0723">Serine/threonine-protein kinase</keyword>
<comment type="cofactor">
    <cofactor evidence="1">
        <name>Mg(2+)</name>
        <dbReference type="ChEBI" id="CHEBI:18420"/>
    </cofactor>
</comment>
<dbReference type="SMART" id="SM00285">
    <property type="entry name" value="PBD"/>
    <property type="match status" value="1"/>
</dbReference>
<dbReference type="PROSITE" id="PS50219">
    <property type="entry name" value="CNH"/>
    <property type="match status" value="1"/>
</dbReference>
<dbReference type="InterPro" id="IPR046349">
    <property type="entry name" value="C1-like_sf"/>
</dbReference>
<dbReference type="InterPro" id="IPR014930">
    <property type="entry name" value="Myotonic_dystrophy_kinase_coil"/>
</dbReference>
<feature type="coiled-coil region" evidence="11">
    <location>
        <begin position="12"/>
        <end position="70"/>
    </location>
</feature>
<dbReference type="InterPro" id="IPR011993">
    <property type="entry name" value="PH-like_dom_sf"/>
</dbReference>
<dbReference type="Gene3D" id="2.30.29.30">
    <property type="entry name" value="Pleckstrin-homology domain (PH domain)/Phosphotyrosine-binding domain (PTB)"/>
    <property type="match status" value="1"/>
</dbReference>
<evidence type="ECO:0000256" key="3">
    <source>
        <dbReference type="ARBA" id="ARBA00022490"/>
    </source>
</evidence>
<organism evidence="14 15">
    <name type="scientific">Camelus dromedarius</name>
    <name type="common">Dromedary</name>
    <name type="synonym">Arabian camel</name>
    <dbReference type="NCBI Taxonomy" id="9838"/>
    <lineage>
        <taxon>Eukaryota</taxon>
        <taxon>Metazoa</taxon>
        <taxon>Chordata</taxon>
        <taxon>Craniata</taxon>
        <taxon>Vertebrata</taxon>
        <taxon>Euteleostomi</taxon>
        <taxon>Mammalia</taxon>
        <taxon>Eutheria</taxon>
        <taxon>Laurasiatheria</taxon>
        <taxon>Artiodactyla</taxon>
        <taxon>Tylopoda</taxon>
        <taxon>Camelidae</taxon>
        <taxon>Camelus</taxon>
    </lineage>
</organism>
<keyword evidence="5" id="KW-0597">Phosphoprotein</keyword>
<keyword evidence="7 14" id="KW-0418">Kinase</keyword>
<dbReference type="CDD" id="cd00132">
    <property type="entry name" value="CRIB"/>
    <property type="match status" value="1"/>
</dbReference>
<gene>
    <name evidence="14" type="ORF">Cadr_000023249</name>
</gene>
<keyword evidence="8 11" id="KW-0175">Coiled coil</keyword>
<dbReference type="CDD" id="cd01243">
    <property type="entry name" value="PH_MRCK"/>
    <property type="match status" value="1"/>
</dbReference>
<evidence type="ECO:0000256" key="2">
    <source>
        <dbReference type="ARBA" id="ARBA00004496"/>
    </source>
</evidence>